<geneLocation type="plasmid" evidence="1 2">
    <name>P1</name>
</geneLocation>
<reference evidence="1 2" key="1">
    <citation type="journal article" date="2012" name="PLoS ONE">
        <title>Genome sequence and transcriptome analysis of the radioresistant bacterium Deinococcus gobiensis: insights into the extreme environmental adaptations.</title>
        <authorList>
            <person name="Yuan M."/>
            <person name="Chen M."/>
            <person name="Zhang W."/>
            <person name="Lu W."/>
            <person name="Wang J."/>
            <person name="Yang M."/>
            <person name="Zhao P."/>
            <person name="Tang R."/>
            <person name="Li X."/>
            <person name="Hao Y."/>
            <person name="Zhou Z."/>
            <person name="Zhan Y."/>
            <person name="Yu H."/>
            <person name="Teng C."/>
            <person name="Yan Y."/>
            <person name="Ping S."/>
            <person name="Wang Y."/>
            <person name="Lin M."/>
        </authorList>
    </citation>
    <scope>NUCLEOTIDE SEQUENCE [LARGE SCALE GENOMIC DNA]</scope>
    <source>
        <strain evidence="2">DSM 21396 / JCM 16679 / CGMCC 1.7299 / I-0</strain>
        <plasmid evidence="1">P1</plasmid>
    </source>
</reference>
<accession>H8H140</accession>
<gene>
    <name evidence="1" type="ordered locus">DGo_PA0173</name>
</gene>
<dbReference type="EMBL" id="CP002192">
    <property type="protein sequence ID" value="AFD27059.1"/>
    <property type="molecule type" value="Genomic_DNA"/>
</dbReference>
<evidence type="ECO:0000313" key="1">
    <source>
        <dbReference type="EMBL" id="AFD27059.1"/>
    </source>
</evidence>
<dbReference type="AlphaFoldDB" id="H8H140"/>
<evidence type="ECO:0000313" key="2">
    <source>
        <dbReference type="Proteomes" id="UP000007575"/>
    </source>
</evidence>
<name>H8H140_DEIGI</name>
<keyword evidence="1" id="KW-0614">Plasmid</keyword>
<dbReference type="PATRIC" id="fig|745776.4.peg.3210"/>
<dbReference type="KEGG" id="dgo:DGo_PA0173"/>
<keyword evidence="2" id="KW-1185">Reference proteome</keyword>
<dbReference type="Proteomes" id="UP000007575">
    <property type="component" value="Plasmid P1"/>
</dbReference>
<proteinExistence type="predicted"/>
<protein>
    <submittedName>
        <fullName evidence="1">Uncharacterized protein</fullName>
    </submittedName>
</protein>
<dbReference type="HOGENOM" id="CLU_3430816_0_0_0"/>
<organism evidence="1 2">
    <name type="scientific">Deinococcus gobiensis (strain DSM 21396 / JCM 16679 / CGMCC 1.7299 / I-0)</name>
    <dbReference type="NCBI Taxonomy" id="745776"/>
    <lineage>
        <taxon>Bacteria</taxon>
        <taxon>Thermotogati</taxon>
        <taxon>Deinococcota</taxon>
        <taxon>Deinococci</taxon>
        <taxon>Deinococcales</taxon>
        <taxon>Deinococcaceae</taxon>
        <taxon>Deinococcus</taxon>
    </lineage>
</organism>
<sequence length="18" mass="2066">MVRRALAGPELYFEESTP</sequence>